<keyword evidence="2" id="KW-1185">Reference proteome</keyword>
<dbReference type="AlphaFoldDB" id="A0A6S7LD62"/>
<protein>
    <submittedName>
        <fullName evidence="1">Uncharacterized protein</fullName>
    </submittedName>
</protein>
<evidence type="ECO:0000313" key="1">
    <source>
        <dbReference type="EMBL" id="CAB4036403.1"/>
    </source>
</evidence>
<dbReference type="Proteomes" id="UP001152795">
    <property type="component" value="Unassembled WGS sequence"/>
</dbReference>
<accession>A0A6S7LD62</accession>
<sequence length="121" mass="13849">MAGTTGVETATVYEYLGVLMDNSLTFKQQFDKVYKKGVSRVKLLAHIRSTISTHVAESIYMSMIRPILLYCMHPLLLGFDTTMNRFQKVHDRAFKVVFGSKTINKWISLESRCNRLAILDV</sequence>
<evidence type="ECO:0000313" key="2">
    <source>
        <dbReference type="Proteomes" id="UP001152795"/>
    </source>
</evidence>
<dbReference type="OrthoDB" id="10050074at2759"/>
<gene>
    <name evidence="1" type="ORF">PACLA_8A067062</name>
</gene>
<proteinExistence type="predicted"/>
<name>A0A6S7LD62_PARCT</name>
<reference evidence="1" key="1">
    <citation type="submission" date="2020-04" db="EMBL/GenBank/DDBJ databases">
        <authorList>
            <person name="Alioto T."/>
            <person name="Alioto T."/>
            <person name="Gomez Garrido J."/>
        </authorList>
    </citation>
    <scope>NUCLEOTIDE SEQUENCE</scope>
    <source>
        <strain evidence="1">A484AB</strain>
    </source>
</reference>
<organism evidence="1 2">
    <name type="scientific">Paramuricea clavata</name>
    <name type="common">Red gorgonian</name>
    <name type="synonym">Violescent sea-whip</name>
    <dbReference type="NCBI Taxonomy" id="317549"/>
    <lineage>
        <taxon>Eukaryota</taxon>
        <taxon>Metazoa</taxon>
        <taxon>Cnidaria</taxon>
        <taxon>Anthozoa</taxon>
        <taxon>Octocorallia</taxon>
        <taxon>Malacalcyonacea</taxon>
        <taxon>Plexauridae</taxon>
        <taxon>Paramuricea</taxon>
    </lineage>
</organism>
<dbReference type="EMBL" id="CACRXK020021999">
    <property type="protein sequence ID" value="CAB4036403.1"/>
    <property type="molecule type" value="Genomic_DNA"/>
</dbReference>
<comment type="caution">
    <text evidence="1">The sequence shown here is derived from an EMBL/GenBank/DDBJ whole genome shotgun (WGS) entry which is preliminary data.</text>
</comment>